<keyword evidence="1" id="KW-0805">Transcription regulation</keyword>
<evidence type="ECO:0000259" key="5">
    <source>
        <dbReference type="PROSITE" id="PS50977"/>
    </source>
</evidence>
<gene>
    <name evidence="6" type="ORF">HCU74_01995</name>
</gene>
<dbReference type="InterPro" id="IPR009057">
    <property type="entry name" value="Homeodomain-like_sf"/>
</dbReference>
<feature type="DNA-binding region" description="H-T-H motif" evidence="4">
    <location>
        <begin position="37"/>
        <end position="56"/>
    </location>
</feature>
<keyword evidence="7" id="KW-1185">Reference proteome</keyword>
<feature type="domain" description="HTH tetR-type" evidence="5">
    <location>
        <begin position="14"/>
        <end position="74"/>
    </location>
</feature>
<evidence type="ECO:0000313" key="7">
    <source>
        <dbReference type="Proteomes" id="UP000765845"/>
    </source>
</evidence>
<dbReference type="RefSeq" id="WP_168448715.1">
    <property type="nucleotide sequence ID" value="NZ_JAAWWK010000001.1"/>
</dbReference>
<comment type="caution">
    <text evidence="6">The sequence shown here is derived from an EMBL/GenBank/DDBJ whole genome shotgun (WGS) entry which is preliminary data.</text>
</comment>
<evidence type="ECO:0000256" key="1">
    <source>
        <dbReference type="ARBA" id="ARBA00023015"/>
    </source>
</evidence>
<dbReference type="PANTHER" id="PTHR30055">
    <property type="entry name" value="HTH-TYPE TRANSCRIPTIONAL REGULATOR RUTR"/>
    <property type="match status" value="1"/>
</dbReference>
<dbReference type="PROSITE" id="PS50977">
    <property type="entry name" value="HTH_TETR_2"/>
    <property type="match status" value="1"/>
</dbReference>
<proteinExistence type="predicted"/>
<keyword evidence="3" id="KW-0804">Transcription</keyword>
<evidence type="ECO:0000256" key="2">
    <source>
        <dbReference type="ARBA" id="ARBA00023125"/>
    </source>
</evidence>
<protein>
    <submittedName>
        <fullName evidence="6">TetR/AcrR family transcriptional regulator</fullName>
    </submittedName>
</protein>
<sequence length="199" mass="22268">MPASQLGRRERKKLAVRESIRKETLRLIELHGVEGLTIDAICDCVDVAKKTFYNYYATKHDLMAELVQAELLQSTAQLIDDAIASGKPFKEQLRDIIDVFVHREQYAGGVERELIAYSVGALSANLKQGGVQLAEINGIFLRLFEHNKTALRPGLSVAFCAEMTVGMLNAITLNWVHDPDYDSAHRYAELLEFLSASML</sequence>
<name>A0ABX1GCP9_9GAMM</name>
<keyword evidence="2 4" id="KW-0238">DNA-binding</keyword>
<reference evidence="6 7" key="1">
    <citation type="submission" date="2020-04" db="EMBL/GenBank/DDBJ databases">
        <authorList>
            <person name="Yoon J."/>
        </authorList>
    </citation>
    <scope>NUCLEOTIDE SEQUENCE [LARGE SCALE GENOMIC DNA]</scope>
    <source>
        <strain evidence="6 7">KMU-166</strain>
    </source>
</reference>
<dbReference type="EMBL" id="JAAWWK010000001">
    <property type="protein sequence ID" value="NKI16182.1"/>
    <property type="molecule type" value="Genomic_DNA"/>
</dbReference>
<dbReference type="Proteomes" id="UP000765845">
    <property type="component" value="Unassembled WGS sequence"/>
</dbReference>
<organism evidence="6 7">
    <name type="scientific">Spongiibacter thalassae</name>
    <dbReference type="NCBI Taxonomy" id="2721624"/>
    <lineage>
        <taxon>Bacteria</taxon>
        <taxon>Pseudomonadati</taxon>
        <taxon>Pseudomonadota</taxon>
        <taxon>Gammaproteobacteria</taxon>
        <taxon>Cellvibrionales</taxon>
        <taxon>Spongiibacteraceae</taxon>
        <taxon>Spongiibacter</taxon>
    </lineage>
</organism>
<dbReference type="Gene3D" id="1.10.357.10">
    <property type="entry name" value="Tetracycline Repressor, domain 2"/>
    <property type="match status" value="1"/>
</dbReference>
<accession>A0ABX1GCP9</accession>
<dbReference type="InterPro" id="IPR001647">
    <property type="entry name" value="HTH_TetR"/>
</dbReference>
<dbReference type="Pfam" id="PF00440">
    <property type="entry name" value="TetR_N"/>
    <property type="match status" value="1"/>
</dbReference>
<dbReference type="PANTHER" id="PTHR30055:SF238">
    <property type="entry name" value="MYCOFACTOCIN BIOSYNTHESIS TRANSCRIPTIONAL REGULATOR MFTR-RELATED"/>
    <property type="match status" value="1"/>
</dbReference>
<evidence type="ECO:0000313" key="6">
    <source>
        <dbReference type="EMBL" id="NKI16182.1"/>
    </source>
</evidence>
<dbReference type="SUPFAM" id="SSF46689">
    <property type="entry name" value="Homeodomain-like"/>
    <property type="match status" value="1"/>
</dbReference>
<evidence type="ECO:0000256" key="4">
    <source>
        <dbReference type="PROSITE-ProRule" id="PRU00335"/>
    </source>
</evidence>
<evidence type="ECO:0000256" key="3">
    <source>
        <dbReference type="ARBA" id="ARBA00023163"/>
    </source>
</evidence>
<dbReference type="InterPro" id="IPR050109">
    <property type="entry name" value="HTH-type_TetR-like_transc_reg"/>
</dbReference>